<protein>
    <recommendedName>
        <fullName evidence="3">Arginine deiminase</fullName>
        <shortName evidence="3">ADI</shortName>
        <ecNumber evidence="3">3.5.3.6</ecNumber>
    </recommendedName>
    <alternativeName>
        <fullName evidence="3">Arginine dihydrolase</fullName>
        <shortName evidence="3">AD</shortName>
    </alternativeName>
</protein>
<dbReference type="PRINTS" id="PR01466">
    <property type="entry name" value="ARGDEIMINASE"/>
</dbReference>
<organism evidence="5 6">
    <name type="scientific">Geodermatophilus ruber</name>
    <dbReference type="NCBI Taxonomy" id="504800"/>
    <lineage>
        <taxon>Bacteria</taxon>
        <taxon>Bacillati</taxon>
        <taxon>Actinomycetota</taxon>
        <taxon>Actinomycetes</taxon>
        <taxon>Geodermatophilales</taxon>
        <taxon>Geodermatophilaceae</taxon>
        <taxon>Geodermatophilus</taxon>
    </lineage>
</organism>
<dbReference type="RefSeq" id="WP_091324143.1">
    <property type="nucleotide sequence ID" value="NZ_FOSW01000005.1"/>
</dbReference>
<sequence>MAFGVHSEVGRLRKVMVHRPGLEHTRLTPSNAEELLFDDVLWVDRAKSEHDAFCAVMRERGVEVYEAERLLAEALAEPDAKDWVCRHILNEREVGVGASARAREWVDEAEPALVADFLIGGITKADVARDLGLVWQSSTSTTMLLPPLPNFIFQRDPSCWIYDGVTLNPMTKPARKPETMIVETIYRFHPMFSSEKFPIWLGGADEDWGRSHVEGGDVQPIGNGAVMIGMGERTTPQAVLWIARSLFRSGSAGVVLAVLLPKSRSYMHLDTVITMCDRDLVTAYPPVVSGARIWTIRPGDAPDDLVVEEAHGSLPQLMATALGIGEMRVIETGGDAFGAEREQWDDGNNVVALEPGVVVAYERNTSTNAALREAGIEVLTIEGFELGRGRGGGHCMTCPVQRDPAV</sequence>
<evidence type="ECO:0000256" key="2">
    <source>
        <dbReference type="ARBA" id="ARBA00022801"/>
    </source>
</evidence>
<feature type="active site" description="Amidino-cysteine intermediate" evidence="3 4">
    <location>
        <position position="395"/>
    </location>
</feature>
<accession>A0A1I4E810</accession>
<gene>
    <name evidence="3" type="primary">arcA</name>
    <name evidence="5" type="ORF">SAMN04488085_105296</name>
</gene>
<dbReference type="EMBL" id="FOSW01000005">
    <property type="protein sequence ID" value="SFL01938.1"/>
    <property type="molecule type" value="Genomic_DNA"/>
</dbReference>
<evidence type="ECO:0000256" key="4">
    <source>
        <dbReference type="PIRSR" id="PIRSR006356-1"/>
    </source>
</evidence>
<dbReference type="NCBIfam" id="NF002381">
    <property type="entry name" value="PRK01388.1"/>
    <property type="match status" value="1"/>
</dbReference>
<keyword evidence="6" id="KW-1185">Reference proteome</keyword>
<comment type="subcellular location">
    <subcellularLocation>
        <location evidence="3">Cytoplasm</location>
    </subcellularLocation>
</comment>
<dbReference type="UniPathway" id="UPA00254">
    <property type="reaction ID" value="UER00364"/>
</dbReference>
<dbReference type="PANTHER" id="PTHR47271">
    <property type="entry name" value="ARGININE DEIMINASE"/>
    <property type="match status" value="1"/>
</dbReference>
<dbReference type="PANTHER" id="PTHR47271:SF2">
    <property type="entry name" value="ARGININE DEIMINASE"/>
    <property type="match status" value="1"/>
</dbReference>
<evidence type="ECO:0000313" key="5">
    <source>
        <dbReference type="EMBL" id="SFL01938.1"/>
    </source>
</evidence>
<evidence type="ECO:0000256" key="1">
    <source>
        <dbReference type="ARBA" id="ARBA00010206"/>
    </source>
</evidence>
<dbReference type="Gene3D" id="3.75.10.10">
    <property type="entry name" value="L-arginine/glycine Amidinotransferase, Chain A"/>
    <property type="match status" value="1"/>
</dbReference>
<dbReference type="Proteomes" id="UP000199152">
    <property type="component" value="Unassembled WGS sequence"/>
</dbReference>
<comment type="similarity">
    <text evidence="1 3">Belongs to the arginine deiminase family.</text>
</comment>
<dbReference type="SUPFAM" id="SSF55909">
    <property type="entry name" value="Pentein"/>
    <property type="match status" value="1"/>
</dbReference>
<dbReference type="OrthoDB" id="9807502at2"/>
<evidence type="ECO:0000256" key="3">
    <source>
        <dbReference type="HAMAP-Rule" id="MF_00242"/>
    </source>
</evidence>
<keyword evidence="2 3" id="KW-0378">Hydrolase</keyword>
<dbReference type="STRING" id="504800.SAMN04488085_105296"/>
<dbReference type="GO" id="GO:0005737">
    <property type="term" value="C:cytoplasm"/>
    <property type="evidence" value="ECO:0007669"/>
    <property type="project" value="UniProtKB-SubCell"/>
</dbReference>
<dbReference type="GO" id="GO:0019546">
    <property type="term" value="P:L-arginine deiminase pathway"/>
    <property type="evidence" value="ECO:0007669"/>
    <property type="project" value="TreeGrafter"/>
</dbReference>
<dbReference type="HAMAP" id="MF_00242">
    <property type="entry name" value="Arg_deiminase"/>
    <property type="match status" value="1"/>
</dbReference>
<reference evidence="5 6" key="1">
    <citation type="submission" date="2016-10" db="EMBL/GenBank/DDBJ databases">
        <authorList>
            <person name="de Groot N.N."/>
        </authorList>
    </citation>
    <scope>NUCLEOTIDE SEQUENCE [LARGE SCALE GENOMIC DNA]</scope>
    <source>
        <strain evidence="5 6">DSM 45317</strain>
    </source>
</reference>
<dbReference type="PIRSF" id="PIRSF006356">
    <property type="entry name" value="Arg_deiminase"/>
    <property type="match status" value="1"/>
</dbReference>
<dbReference type="InterPro" id="IPR003876">
    <property type="entry name" value="Arg_deiminase"/>
</dbReference>
<dbReference type="AlphaFoldDB" id="A0A1I4E810"/>
<evidence type="ECO:0000313" key="6">
    <source>
        <dbReference type="Proteomes" id="UP000199152"/>
    </source>
</evidence>
<dbReference type="EC" id="3.5.3.6" evidence="3"/>
<keyword evidence="3" id="KW-0056">Arginine metabolism</keyword>
<comment type="pathway">
    <text evidence="3">Amino-acid degradation; L-arginine degradation via ADI pathway; carbamoyl phosphate from L-arginine: step 1/2.</text>
</comment>
<dbReference type="InParanoid" id="A0A1I4E810"/>
<dbReference type="Gene3D" id="1.10.3930.10">
    <property type="entry name" value="Arginine deiminase"/>
    <property type="match status" value="1"/>
</dbReference>
<dbReference type="Pfam" id="PF02274">
    <property type="entry name" value="ADI"/>
    <property type="match status" value="1"/>
</dbReference>
<proteinExistence type="inferred from homology"/>
<comment type="catalytic activity">
    <reaction evidence="3">
        <text>L-arginine + H2O = L-citrulline + NH4(+)</text>
        <dbReference type="Rhea" id="RHEA:19597"/>
        <dbReference type="ChEBI" id="CHEBI:15377"/>
        <dbReference type="ChEBI" id="CHEBI:28938"/>
        <dbReference type="ChEBI" id="CHEBI:32682"/>
        <dbReference type="ChEBI" id="CHEBI:57743"/>
        <dbReference type="EC" id="3.5.3.6"/>
    </reaction>
</comment>
<keyword evidence="3" id="KW-0963">Cytoplasm</keyword>
<dbReference type="GO" id="GO:0016990">
    <property type="term" value="F:arginine deiminase activity"/>
    <property type="evidence" value="ECO:0007669"/>
    <property type="project" value="UniProtKB-UniRule"/>
</dbReference>
<name>A0A1I4E810_9ACTN</name>